<gene>
    <name evidence="1" type="ORF">LZC94_20525</name>
</gene>
<protein>
    <submittedName>
        <fullName evidence="1">Uncharacterized protein</fullName>
    </submittedName>
</protein>
<sequence length="169" mass="18243">MSTHRPNDSSAPMGPATTLFVREGDRLVEAPAEDVALARAYPRWPDKGAVAGGRRLTLLCAERPYAAGETVHVIHAVEYVGTGHTAYVMGPKPVVGEWVDGSLATAPAPAPSGGDPLVPRDYDGLTLPSPIVDIHYEITTYRFVRPGTHDIVWRLGPDLQSNVLRVQVR</sequence>
<organism evidence="1 2">
    <name type="scientific">Pendulispora albinea</name>
    <dbReference type="NCBI Taxonomy" id="2741071"/>
    <lineage>
        <taxon>Bacteria</taxon>
        <taxon>Pseudomonadati</taxon>
        <taxon>Myxococcota</taxon>
        <taxon>Myxococcia</taxon>
        <taxon>Myxococcales</taxon>
        <taxon>Sorangiineae</taxon>
        <taxon>Pendulisporaceae</taxon>
        <taxon>Pendulispora</taxon>
    </lineage>
</organism>
<keyword evidence="2" id="KW-1185">Reference proteome</keyword>
<evidence type="ECO:0000313" key="1">
    <source>
        <dbReference type="EMBL" id="WXB19599.1"/>
    </source>
</evidence>
<dbReference type="EMBL" id="CP089984">
    <property type="protein sequence ID" value="WXB19599.1"/>
    <property type="molecule type" value="Genomic_DNA"/>
</dbReference>
<dbReference type="RefSeq" id="WP_394829204.1">
    <property type="nucleotide sequence ID" value="NZ_CP089984.1"/>
</dbReference>
<accession>A0ABZ2MAS9</accession>
<proteinExistence type="predicted"/>
<name>A0ABZ2MAS9_9BACT</name>
<dbReference type="Proteomes" id="UP001370348">
    <property type="component" value="Chromosome"/>
</dbReference>
<reference evidence="1 2" key="1">
    <citation type="submission" date="2021-12" db="EMBL/GenBank/DDBJ databases">
        <title>Discovery of the Pendulisporaceae a myxobacterial family with distinct sporulation behavior and unique specialized metabolism.</title>
        <authorList>
            <person name="Garcia R."/>
            <person name="Popoff A."/>
            <person name="Bader C.D."/>
            <person name="Loehr J."/>
            <person name="Walesch S."/>
            <person name="Walt C."/>
            <person name="Boldt J."/>
            <person name="Bunk B."/>
            <person name="Haeckl F.J.F.P.J."/>
            <person name="Gunesch A.P."/>
            <person name="Birkelbach J."/>
            <person name="Nuebel U."/>
            <person name="Pietschmann T."/>
            <person name="Bach T."/>
            <person name="Mueller R."/>
        </authorList>
    </citation>
    <scope>NUCLEOTIDE SEQUENCE [LARGE SCALE GENOMIC DNA]</scope>
    <source>
        <strain evidence="1 2">MSr11954</strain>
    </source>
</reference>
<evidence type="ECO:0000313" key="2">
    <source>
        <dbReference type="Proteomes" id="UP001370348"/>
    </source>
</evidence>